<evidence type="ECO:0000313" key="2">
    <source>
        <dbReference type="Proteomes" id="UP000239724"/>
    </source>
</evidence>
<protein>
    <submittedName>
        <fullName evidence="1">Uncharacterized protein</fullName>
    </submittedName>
</protein>
<accession>A0A2S6MYX5</accession>
<dbReference type="RefSeq" id="WP_104521933.1">
    <property type="nucleotide sequence ID" value="NZ_NHRY01000257.1"/>
</dbReference>
<dbReference type="EMBL" id="NHRY01000257">
    <property type="protein sequence ID" value="PPQ27567.1"/>
    <property type="molecule type" value="Genomic_DNA"/>
</dbReference>
<dbReference type="Proteomes" id="UP000239724">
    <property type="component" value="Unassembled WGS sequence"/>
</dbReference>
<proteinExistence type="predicted"/>
<sequence>MADIITRVYGSYENALAAVNELKLHRFTDSQITVIAGSSARAGSGGPPFDAVVNAIAAGWVLKSEAAIYALSVTRGASLVTVRAPFGAAGNATAILDKHDPVESGVPARVLPGMRPWDEAAPASSVLHMPPLADPDSSLSAILGLPMLTKRGRTLCTALHMPELVGRARARTTLLGPAILKGAPRIMGGSVTRGPAYLSSALHIKLLLSHEASLSRFLDMPWLRRFATPLSSLLHIPTLINSSASLSGLPRLSGSGTVSSCVGLPTLTRDRTARS</sequence>
<name>A0A2S6MYX5_RHOGL</name>
<comment type="caution">
    <text evidence="1">The sequence shown here is derived from an EMBL/GenBank/DDBJ whole genome shotgun (WGS) entry which is preliminary data.</text>
</comment>
<organism evidence="1 2">
    <name type="scientific">Rhodopila globiformis</name>
    <name type="common">Rhodopseudomonas globiformis</name>
    <dbReference type="NCBI Taxonomy" id="1071"/>
    <lineage>
        <taxon>Bacteria</taxon>
        <taxon>Pseudomonadati</taxon>
        <taxon>Pseudomonadota</taxon>
        <taxon>Alphaproteobacteria</taxon>
        <taxon>Acetobacterales</taxon>
        <taxon>Acetobacteraceae</taxon>
        <taxon>Rhodopila</taxon>
    </lineage>
</organism>
<reference evidence="1 2" key="1">
    <citation type="journal article" date="2018" name="Arch. Microbiol.">
        <title>New insights into the metabolic potential of the phototrophic purple bacterium Rhodopila globiformis DSM 161(T) from its draft genome sequence and evidence for a vanadium-dependent nitrogenase.</title>
        <authorList>
            <person name="Imhoff J.F."/>
            <person name="Rahn T."/>
            <person name="Kunzel S."/>
            <person name="Neulinger S.C."/>
        </authorList>
    </citation>
    <scope>NUCLEOTIDE SEQUENCE [LARGE SCALE GENOMIC DNA]</scope>
    <source>
        <strain evidence="1 2">DSM 161</strain>
    </source>
</reference>
<dbReference type="AlphaFoldDB" id="A0A2S6MYX5"/>
<gene>
    <name evidence="1" type="ORF">CCS01_27000</name>
</gene>
<keyword evidence="2" id="KW-1185">Reference proteome</keyword>
<evidence type="ECO:0000313" key="1">
    <source>
        <dbReference type="EMBL" id="PPQ27567.1"/>
    </source>
</evidence>